<sequence>MPYLYGWEDRLYTFEDSFCLDQDCPEGEEATFNKLVLHFKVSNENWKVKACGVQLLEDTEESGRDEDEDDEAGDGDSDGVEEDIKDDADKTQGDKSRRDDDAETRSKKRMRFLDLKVLVVLDYVDKIKTTWCHSEAITVVWFWK</sequence>
<evidence type="ECO:0000256" key="1">
    <source>
        <dbReference type="SAM" id="MobiDB-lite"/>
    </source>
</evidence>
<dbReference type="AlphaFoldDB" id="A0A816JAQ1"/>
<dbReference type="Proteomes" id="UP001295469">
    <property type="component" value="Chromosome C09"/>
</dbReference>
<feature type="region of interest" description="Disordered" evidence="1">
    <location>
        <begin position="58"/>
        <end position="105"/>
    </location>
</feature>
<feature type="compositionally biased region" description="Basic and acidic residues" evidence="1">
    <location>
        <begin position="87"/>
        <end position="105"/>
    </location>
</feature>
<protein>
    <submittedName>
        <fullName evidence="2">(rape) hypothetical protein</fullName>
    </submittedName>
</protein>
<reference evidence="2" key="1">
    <citation type="submission" date="2021-01" db="EMBL/GenBank/DDBJ databases">
        <authorList>
            <consortium name="Genoscope - CEA"/>
            <person name="William W."/>
        </authorList>
    </citation>
    <scope>NUCLEOTIDE SEQUENCE</scope>
</reference>
<organism evidence="2">
    <name type="scientific">Brassica napus</name>
    <name type="common">Rape</name>
    <dbReference type="NCBI Taxonomy" id="3708"/>
    <lineage>
        <taxon>Eukaryota</taxon>
        <taxon>Viridiplantae</taxon>
        <taxon>Streptophyta</taxon>
        <taxon>Embryophyta</taxon>
        <taxon>Tracheophyta</taxon>
        <taxon>Spermatophyta</taxon>
        <taxon>Magnoliopsida</taxon>
        <taxon>eudicotyledons</taxon>
        <taxon>Gunneridae</taxon>
        <taxon>Pentapetalae</taxon>
        <taxon>rosids</taxon>
        <taxon>malvids</taxon>
        <taxon>Brassicales</taxon>
        <taxon>Brassicaceae</taxon>
        <taxon>Brassiceae</taxon>
        <taxon>Brassica</taxon>
    </lineage>
</organism>
<accession>A0A816JAQ1</accession>
<dbReference type="EMBL" id="HG994373">
    <property type="protein sequence ID" value="CAF1780273.1"/>
    <property type="molecule type" value="Genomic_DNA"/>
</dbReference>
<feature type="compositionally biased region" description="Acidic residues" evidence="1">
    <location>
        <begin position="58"/>
        <end position="86"/>
    </location>
</feature>
<gene>
    <name evidence="2" type="ORF">DARMORV10_C09P58560.1</name>
</gene>
<name>A0A816JAQ1_BRANA</name>
<proteinExistence type="predicted"/>
<evidence type="ECO:0000313" key="2">
    <source>
        <dbReference type="EMBL" id="CAF1780273.1"/>
    </source>
</evidence>